<evidence type="ECO:0000256" key="3">
    <source>
        <dbReference type="ARBA" id="ARBA00023242"/>
    </source>
</evidence>
<dbReference type="InterPro" id="IPR000953">
    <property type="entry name" value="Chromo/chromo_shadow_dom"/>
</dbReference>
<feature type="domain" description="Chromo" evidence="5">
    <location>
        <begin position="53"/>
        <end position="130"/>
    </location>
</feature>
<feature type="region of interest" description="Disordered" evidence="4">
    <location>
        <begin position="1"/>
        <end position="51"/>
    </location>
</feature>
<reference evidence="6" key="1">
    <citation type="submission" date="2022-10" db="EMBL/GenBank/DDBJ databases">
        <title>Tapping the CABI collections for fungal endophytes: first genome assemblies for Collariella, Neodidymelliopsis, Ascochyta clinopodiicola, Didymella pomorum, Didymosphaeria variabile, Neocosmospora piperis and Neocucurbitaria cava.</title>
        <authorList>
            <person name="Hill R."/>
        </authorList>
    </citation>
    <scope>NUCLEOTIDE SEQUENCE</scope>
    <source>
        <strain evidence="6">IMI 360193</strain>
    </source>
</reference>
<feature type="region of interest" description="Disordered" evidence="4">
    <location>
        <begin position="122"/>
        <end position="177"/>
    </location>
</feature>
<evidence type="ECO:0000313" key="7">
    <source>
        <dbReference type="Proteomes" id="UP001140562"/>
    </source>
</evidence>
<protein>
    <recommendedName>
        <fullName evidence="5">Chromo domain-containing protein</fullName>
    </recommendedName>
</protein>
<dbReference type="CDD" id="cd00024">
    <property type="entry name" value="CD_CSD"/>
    <property type="match status" value="1"/>
</dbReference>
<gene>
    <name evidence="6" type="ORF">N0V87_002941</name>
</gene>
<dbReference type="SMART" id="SM00300">
    <property type="entry name" value="ChSh"/>
    <property type="match status" value="1"/>
</dbReference>
<dbReference type="AlphaFoldDB" id="A0A9W8X4L8"/>
<dbReference type="InterPro" id="IPR016197">
    <property type="entry name" value="Chromo-like_dom_sf"/>
</dbReference>
<evidence type="ECO:0000256" key="4">
    <source>
        <dbReference type="SAM" id="MobiDB-lite"/>
    </source>
</evidence>
<dbReference type="InterPro" id="IPR023780">
    <property type="entry name" value="Chromo_domain"/>
</dbReference>
<dbReference type="GO" id="GO:0005634">
    <property type="term" value="C:nucleus"/>
    <property type="evidence" value="ECO:0007669"/>
    <property type="project" value="UniProtKB-SubCell"/>
</dbReference>
<proteinExistence type="predicted"/>
<dbReference type="SMART" id="SM00298">
    <property type="entry name" value="CHROMO"/>
    <property type="match status" value="1"/>
</dbReference>
<dbReference type="Pfam" id="PF01393">
    <property type="entry name" value="Chromo_shadow"/>
    <property type="match status" value="1"/>
</dbReference>
<dbReference type="InterPro" id="IPR017984">
    <property type="entry name" value="Chromo_dom_subgr"/>
</dbReference>
<dbReference type="PRINTS" id="PR00504">
    <property type="entry name" value="CHROMODOMAIN"/>
</dbReference>
<dbReference type="InterPro" id="IPR051219">
    <property type="entry name" value="Heterochromatin_chromo-domain"/>
</dbReference>
<comment type="subunit">
    <text evidence="2">Component of the NuA4 histone acetyltransferase complex.</text>
</comment>
<dbReference type="PROSITE" id="PS00598">
    <property type="entry name" value="CHROMO_1"/>
    <property type="match status" value="1"/>
</dbReference>
<comment type="caution">
    <text evidence="6">The sequence shown here is derived from an EMBL/GenBank/DDBJ whole genome shotgun (WGS) entry which is preliminary data.</text>
</comment>
<keyword evidence="3" id="KW-0539">Nucleus</keyword>
<keyword evidence="7" id="KW-1185">Reference proteome</keyword>
<dbReference type="GO" id="GO:0006338">
    <property type="term" value="P:chromatin remodeling"/>
    <property type="evidence" value="ECO:0007669"/>
    <property type="project" value="UniProtKB-ARBA"/>
</dbReference>
<evidence type="ECO:0000256" key="2">
    <source>
        <dbReference type="ARBA" id="ARBA00011353"/>
    </source>
</evidence>
<evidence type="ECO:0000313" key="6">
    <source>
        <dbReference type="EMBL" id="KAJ4339741.1"/>
    </source>
</evidence>
<sequence>MPPALSDVESSDNEMPATKVTKSGKTAAEPVEEVEDEDEDEDVDEADGSEDEYVVEKILGHRFNKGKLEFDVKWQGYENPKDRTWEPEENMYALRREVLWHAVANERRETAADVLNEYFEDIGGRPEKSSKGTKRKSAAAAKSETGTPASSSKRPKKAPSPVEKAWSPPPGSWEHDVSHIDTVEQSIDPKTGKEAKFAYIVWNNQKKTQHPLKHIYTKCPQKMLQYYESHLVFTTNDEHSANGDAMDEAF</sequence>
<dbReference type="InterPro" id="IPR023779">
    <property type="entry name" value="Chromodomain_CS"/>
</dbReference>
<feature type="compositionally biased region" description="Acidic residues" evidence="4">
    <location>
        <begin position="30"/>
        <end position="51"/>
    </location>
</feature>
<name>A0A9W8X4L8_9PLEO</name>
<accession>A0A9W8X4L8</accession>
<evidence type="ECO:0000259" key="5">
    <source>
        <dbReference type="PROSITE" id="PS50013"/>
    </source>
</evidence>
<dbReference type="Gene3D" id="2.40.50.40">
    <property type="match status" value="2"/>
</dbReference>
<dbReference type="SUPFAM" id="SSF54160">
    <property type="entry name" value="Chromo domain-like"/>
    <property type="match status" value="2"/>
</dbReference>
<organism evidence="6 7">
    <name type="scientific">Didymella glomerata</name>
    <dbReference type="NCBI Taxonomy" id="749621"/>
    <lineage>
        <taxon>Eukaryota</taxon>
        <taxon>Fungi</taxon>
        <taxon>Dikarya</taxon>
        <taxon>Ascomycota</taxon>
        <taxon>Pezizomycotina</taxon>
        <taxon>Dothideomycetes</taxon>
        <taxon>Pleosporomycetidae</taxon>
        <taxon>Pleosporales</taxon>
        <taxon>Pleosporineae</taxon>
        <taxon>Didymellaceae</taxon>
        <taxon>Didymella</taxon>
    </lineage>
</organism>
<dbReference type="Pfam" id="PF00385">
    <property type="entry name" value="Chromo"/>
    <property type="match status" value="1"/>
</dbReference>
<comment type="subcellular location">
    <subcellularLocation>
        <location evidence="1">Nucleus</location>
    </subcellularLocation>
</comment>
<dbReference type="GO" id="GO:0000792">
    <property type="term" value="C:heterochromatin"/>
    <property type="evidence" value="ECO:0007669"/>
    <property type="project" value="UniProtKB-ARBA"/>
</dbReference>
<dbReference type="PANTHER" id="PTHR22812">
    <property type="entry name" value="CHROMOBOX PROTEIN"/>
    <property type="match status" value="1"/>
</dbReference>
<dbReference type="InterPro" id="IPR008251">
    <property type="entry name" value="Chromo_shadow_dom"/>
</dbReference>
<dbReference type="Proteomes" id="UP001140562">
    <property type="component" value="Unassembled WGS sequence"/>
</dbReference>
<dbReference type="PROSITE" id="PS50013">
    <property type="entry name" value="CHROMO_2"/>
    <property type="match status" value="1"/>
</dbReference>
<dbReference type="OrthoDB" id="433924at2759"/>
<evidence type="ECO:0000256" key="1">
    <source>
        <dbReference type="ARBA" id="ARBA00004123"/>
    </source>
</evidence>
<dbReference type="EMBL" id="JAPEUV010000020">
    <property type="protein sequence ID" value="KAJ4339741.1"/>
    <property type="molecule type" value="Genomic_DNA"/>
</dbReference>